<sequence>MRPLLDPSVTGHAHAACRLSAAPILWLTTVSVDARPHSVPVWFLWSDPHLVVFSRPDTAKVDRLRHNPAVSMSLDSAVGGGDIVLAEGDAELVGMDAVVDGLPAFERKYRTLFGGQSLEEWLDLFSQPIRVTATKIISWTATPKGLDYLSVAA</sequence>
<dbReference type="InterPro" id="IPR011576">
    <property type="entry name" value="Pyridox_Oxase_N"/>
</dbReference>
<dbReference type="Proteomes" id="UP000295560">
    <property type="component" value="Unassembled WGS sequence"/>
</dbReference>
<dbReference type="SUPFAM" id="SSF50475">
    <property type="entry name" value="FMN-binding split barrel"/>
    <property type="match status" value="1"/>
</dbReference>
<dbReference type="Pfam" id="PF01243">
    <property type="entry name" value="PNPOx_N"/>
    <property type="match status" value="1"/>
</dbReference>
<dbReference type="GO" id="GO:0016627">
    <property type="term" value="F:oxidoreductase activity, acting on the CH-CH group of donors"/>
    <property type="evidence" value="ECO:0007669"/>
    <property type="project" value="TreeGrafter"/>
</dbReference>
<dbReference type="GO" id="GO:0005829">
    <property type="term" value="C:cytosol"/>
    <property type="evidence" value="ECO:0007669"/>
    <property type="project" value="TreeGrafter"/>
</dbReference>
<dbReference type="PANTHER" id="PTHR35176:SF4">
    <property type="entry name" value="PYRIDOXAMINE 5'-PHOSPHATE OXIDASE-RELATED FMN-BINDING"/>
    <property type="match status" value="1"/>
</dbReference>
<evidence type="ECO:0000256" key="1">
    <source>
        <dbReference type="ARBA" id="ARBA00023002"/>
    </source>
</evidence>
<evidence type="ECO:0000313" key="4">
    <source>
        <dbReference type="Proteomes" id="UP000295560"/>
    </source>
</evidence>
<proteinExistence type="predicted"/>
<dbReference type="InterPro" id="IPR052019">
    <property type="entry name" value="F420H2_bilvrd_red/Heme_oxyg"/>
</dbReference>
<dbReference type="GO" id="GO:0070967">
    <property type="term" value="F:coenzyme F420 binding"/>
    <property type="evidence" value="ECO:0007669"/>
    <property type="project" value="TreeGrafter"/>
</dbReference>
<accession>A0A4R1HR54</accession>
<dbReference type="RefSeq" id="WP_132421436.1">
    <property type="nucleotide sequence ID" value="NZ_SMFZ01000001.1"/>
</dbReference>
<name>A0A4R1HR54_PSEEN</name>
<dbReference type="InterPro" id="IPR012349">
    <property type="entry name" value="Split_barrel_FMN-bd"/>
</dbReference>
<keyword evidence="1" id="KW-0560">Oxidoreductase</keyword>
<evidence type="ECO:0000259" key="2">
    <source>
        <dbReference type="Pfam" id="PF01243"/>
    </source>
</evidence>
<dbReference type="Gene3D" id="2.30.110.10">
    <property type="entry name" value="Electron Transport, Fmn-binding Protein, Chain A"/>
    <property type="match status" value="1"/>
</dbReference>
<organism evidence="3 4">
    <name type="scientific">Pseudonocardia endophytica</name>
    <dbReference type="NCBI Taxonomy" id="401976"/>
    <lineage>
        <taxon>Bacteria</taxon>
        <taxon>Bacillati</taxon>
        <taxon>Actinomycetota</taxon>
        <taxon>Actinomycetes</taxon>
        <taxon>Pseudonocardiales</taxon>
        <taxon>Pseudonocardiaceae</taxon>
        <taxon>Pseudonocardia</taxon>
    </lineage>
</organism>
<dbReference type="EMBL" id="SMFZ01000001">
    <property type="protein sequence ID" value="TCK25094.1"/>
    <property type="molecule type" value="Genomic_DNA"/>
</dbReference>
<keyword evidence="4" id="KW-1185">Reference proteome</keyword>
<gene>
    <name evidence="3" type="ORF">EV378_0891</name>
</gene>
<feature type="domain" description="Pyridoxamine 5'-phosphate oxidase N-terminal" evidence="2">
    <location>
        <begin position="17"/>
        <end position="109"/>
    </location>
</feature>
<dbReference type="AlphaFoldDB" id="A0A4R1HR54"/>
<evidence type="ECO:0000313" key="3">
    <source>
        <dbReference type="EMBL" id="TCK25094.1"/>
    </source>
</evidence>
<dbReference type="OrthoDB" id="156845at2"/>
<reference evidence="3 4" key="1">
    <citation type="submission" date="2019-03" db="EMBL/GenBank/DDBJ databases">
        <title>Sequencing the genomes of 1000 actinobacteria strains.</title>
        <authorList>
            <person name="Klenk H.-P."/>
        </authorList>
    </citation>
    <scope>NUCLEOTIDE SEQUENCE [LARGE SCALE GENOMIC DNA]</scope>
    <source>
        <strain evidence="3 4">DSM 44969</strain>
    </source>
</reference>
<comment type="caution">
    <text evidence="3">The sequence shown here is derived from an EMBL/GenBank/DDBJ whole genome shotgun (WGS) entry which is preliminary data.</text>
</comment>
<protein>
    <submittedName>
        <fullName evidence="3">PPOX class probable F420-dependent enzyme</fullName>
    </submittedName>
</protein>
<dbReference type="PANTHER" id="PTHR35176">
    <property type="entry name" value="HEME OXYGENASE HI_0854-RELATED"/>
    <property type="match status" value="1"/>
</dbReference>